<evidence type="ECO:0000256" key="1">
    <source>
        <dbReference type="SAM" id="MobiDB-lite"/>
    </source>
</evidence>
<dbReference type="AlphaFoldDB" id="A0AAD8AA97"/>
<dbReference type="EMBL" id="JASPKZ010002504">
    <property type="protein sequence ID" value="KAJ9595323.1"/>
    <property type="molecule type" value="Genomic_DNA"/>
</dbReference>
<protein>
    <submittedName>
        <fullName evidence="2">Uncharacterized protein</fullName>
    </submittedName>
</protein>
<evidence type="ECO:0000313" key="2">
    <source>
        <dbReference type="EMBL" id="KAJ9595323.1"/>
    </source>
</evidence>
<keyword evidence="3" id="KW-1185">Reference proteome</keyword>
<sequence length="155" mass="17296">VYLPATIDPDWLNKIISNPSNKKRRFHPFRGLRRIFRKKVRHQHSGTSELQDPEVVQTHNMLEAGTPVQALDAHRSRSTSTLLSGDESCPRRRSGNGLFPGHSGLSVSHDSVFTAEHRTPHSSSEDLDTAQSSSSLSIQQLVLPGVRVRENTNQI</sequence>
<evidence type="ECO:0000313" key="3">
    <source>
        <dbReference type="Proteomes" id="UP001233999"/>
    </source>
</evidence>
<gene>
    <name evidence="2" type="ORF">L9F63_027292</name>
</gene>
<reference evidence="2" key="1">
    <citation type="journal article" date="2023" name="IScience">
        <title>Live-bearing cockroach genome reveals convergent evolutionary mechanisms linked to viviparity in insects and beyond.</title>
        <authorList>
            <person name="Fouks B."/>
            <person name="Harrison M.C."/>
            <person name="Mikhailova A.A."/>
            <person name="Marchal E."/>
            <person name="English S."/>
            <person name="Carruthers M."/>
            <person name="Jennings E.C."/>
            <person name="Chiamaka E.L."/>
            <person name="Frigard R.A."/>
            <person name="Pippel M."/>
            <person name="Attardo G.M."/>
            <person name="Benoit J.B."/>
            <person name="Bornberg-Bauer E."/>
            <person name="Tobe S.S."/>
        </authorList>
    </citation>
    <scope>NUCLEOTIDE SEQUENCE</scope>
    <source>
        <strain evidence="2">Stay&amp;Tobe</strain>
    </source>
</reference>
<feature type="region of interest" description="Disordered" evidence="1">
    <location>
        <begin position="72"/>
        <end position="103"/>
    </location>
</feature>
<accession>A0AAD8AA97</accession>
<comment type="caution">
    <text evidence="2">The sequence shown here is derived from an EMBL/GenBank/DDBJ whole genome shotgun (WGS) entry which is preliminary data.</text>
</comment>
<feature type="non-terminal residue" evidence="2">
    <location>
        <position position="155"/>
    </location>
</feature>
<feature type="non-terminal residue" evidence="2">
    <location>
        <position position="1"/>
    </location>
</feature>
<organism evidence="2 3">
    <name type="scientific">Diploptera punctata</name>
    <name type="common">Pacific beetle cockroach</name>
    <dbReference type="NCBI Taxonomy" id="6984"/>
    <lineage>
        <taxon>Eukaryota</taxon>
        <taxon>Metazoa</taxon>
        <taxon>Ecdysozoa</taxon>
        <taxon>Arthropoda</taxon>
        <taxon>Hexapoda</taxon>
        <taxon>Insecta</taxon>
        <taxon>Pterygota</taxon>
        <taxon>Neoptera</taxon>
        <taxon>Polyneoptera</taxon>
        <taxon>Dictyoptera</taxon>
        <taxon>Blattodea</taxon>
        <taxon>Blaberoidea</taxon>
        <taxon>Blaberidae</taxon>
        <taxon>Diplopterinae</taxon>
        <taxon>Diploptera</taxon>
    </lineage>
</organism>
<proteinExistence type="predicted"/>
<feature type="region of interest" description="Disordered" evidence="1">
    <location>
        <begin position="115"/>
        <end position="136"/>
    </location>
</feature>
<name>A0AAD8AA97_DIPPU</name>
<reference evidence="2" key="2">
    <citation type="submission" date="2023-05" db="EMBL/GenBank/DDBJ databases">
        <authorList>
            <person name="Fouks B."/>
        </authorList>
    </citation>
    <scope>NUCLEOTIDE SEQUENCE</scope>
    <source>
        <strain evidence="2">Stay&amp;Tobe</strain>
        <tissue evidence="2">Testes</tissue>
    </source>
</reference>
<dbReference type="Proteomes" id="UP001233999">
    <property type="component" value="Unassembled WGS sequence"/>
</dbReference>